<comment type="caution">
    <text evidence="11">The sequence shown here is derived from an EMBL/GenBank/DDBJ whole genome shotgun (WGS) entry which is preliminary data.</text>
</comment>
<evidence type="ECO:0000256" key="5">
    <source>
        <dbReference type="ARBA" id="ARBA00022723"/>
    </source>
</evidence>
<accession>A0A8S1F476</accession>
<organism evidence="11 12">
    <name type="scientific">Caenorhabditis bovis</name>
    <dbReference type="NCBI Taxonomy" id="2654633"/>
    <lineage>
        <taxon>Eukaryota</taxon>
        <taxon>Metazoa</taxon>
        <taxon>Ecdysozoa</taxon>
        <taxon>Nematoda</taxon>
        <taxon>Chromadorea</taxon>
        <taxon>Rhabditida</taxon>
        <taxon>Rhabditina</taxon>
        <taxon>Rhabditomorpha</taxon>
        <taxon>Rhabditoidea</taxon>
        <taxon>Rhabditidae</taxon>
        <taxon>Peloderinae</taxon>
        <taxon>Caenorhabditis</taxon>
    </lineage>
</organism>
<keyword evidence="5" id="KW-0479">Metal-binding</keyword>
<feature type="transmembrane region" description="Helical" evidence="9">
    <location>
        <begin position="62"/>
        <end position="85"/>
    </location>
</feature>
<dbReference type="InterPro" id="IPR006629">
    <property type="entry name" value="LITAF"/>
</dbReference>
<evidence type="ECO:0000256" key="9">
    <source>
        <dbReference type="SAM" id="Phobius"/>
    </source>
</evidence>
<dbReference type="Pfam" id="PF10601">
    <property type="entry name" value="zf-LITAF-like"/>
    <property type="match status" value="1"/>
</dbReference>
<evidence type="ECO:0000256" key="6">
    <source>
        <dbReference type="ARBA" id="ARBA00022833"/>
    </source>
</evidence>
<dbReference type="SMART" id="SM00714">
    <property type="entry name" value="LITAF"/>
    <property type="match status" value="1"/>
</dbReference>
<keyword evidence="7 9" id="KW-0472">Membrane</keyword>
<keyword evidence="6" id="KW-0862">Zinc</keyword>
<feature type="compositionally biased region" description="Polar residues" evidence="8">
    <location>
        <begin position="12"/>
        <end position="27"/>
    </location>
</feature>
<evidence type="ECO:0000256" key="7">
    <source>
        <dbReference type="ARBA" id="ARBA00023136"/>
    </source>
</evidence>
<protein>
    <recommendedName>
        <fullName evidence="10">LITAF domain-containing protein</fullName>
    </recommendedName>
</protein>
<dbReference type="PANTHER" id="PTHR23292:SF6">
    <property type="entry name" value="FI16602P1-RELATED"/>
    <property type="match status" value="1"/>
</dbReference>
<keyword evidence="9" id="KW-1133">Transmembrane helix</keyword>
<gene>
    <name evidence="11" type="ORF">CBOVIS_LOCUS10455</name>
</gene>
<evidence type="ECO:0000256" key="3">
    <source>
        <dbReference type="ARBA" id="ARBA00004630"/>
    </source>
</evidence>
<evidence type="ECO:0000256" key="4">
    <source>
        <dbReference type="ARBA" id="ARBA00005975"/>
    </source>
</evidence>
<evidence type="ECO:0000256" key="8">
    <source>
        <dbReference type="SAM" id="MobiDB-lite"/>
    </source>
</evidence>
<dbReference type="PANTHER" id="PTHR23292">
    <property type="entry name" value="LIPOPOLYSACCHARIDE-INDUCED TUMOR NECROSIS FACTOR-ALPHA FACTOR"/>
    <property type="match status" value="1"/>
</dbReference>
<dbReference type="OrthoDB" id="4713066at2759"/>
<dbReference type="EMBL" id="CADEPM010000007">
    <property type="protein sequence ID" value="CAB3408710.1"/>
    <property type="molecule type" value="Genomic_DNA"/>
</dbReference>
<comment type="similarity">
    <text evidence="4">Belongs to the CDIP1/LITAF family.</text>
</comment>
<reference evidence="11 12" key="1">
    <citation type="submission" date="2020-04" db="EMBL/GenBank/DDBJ databases">
        <authorList>
            <person name="Laetsch R D."/>
            <person name="Stevens L."/>
            <person name="Kumar S."/>
            <person name="Blaxter L. M."/>
        </authorList>
    </citation>
    <scope>NUCLEOTIDE SEQUENCE [LARGE SCALE GENOMIC DNA]</scope>
</reference>
<evidence type="ECO:0000313" key="11">
    <source>
        <dbReference type="EMBL" id="CAB3408710.1"/>
    </source>
</evidence>
<dbReference type="PROSITE" id="PS51837">
    <property type="entry name" value="LITAF"/>
    <property type="match status" value="1"/>
</dbReference>
<dbReference type="GO" id="GO:0005765">
    <property type="term" value="C:lysosomal membrane"/>
    <property type="evidence" value="ECO:0007669"/>
    <property type="project" value="UniProtKB-SubCell"/>
</dbReference>
<dbReference type="GO" id="GO:0031902">
    <property type="term" value="C:late endosome membrane"/>
    <property type="evidence" value="ECO:0007669"/>
    <property type="project" value="UniProtKB-SubCell"/>
</dbReference>
<evidence type="ECO:0000256" key="2">
    <source>
        <dbReference type="ARBA" id="ARBA00004481"/>
    </source>
</evidence>
<keyword evidence="9" id="KW-0812">Transmembrane</keyword>
<feature type="region of interest" description="Disordered" evidence="8">
    <location>
        <begin position="1"/>
        <end position="27"/>
    </location>
</feature>
<keyword evidence="12" id="KW-1185">Reference proteome</keyword>
<sequence length="115" mass="12847">MASENQPPPSYEASQNEQNGRIPDNSNFVISRASPYNTSPIEMDCPYCQNHIVSHIDKVAGILPWVLCIVCGIVGLILFILPWFLCCVPFLLDPCLDVVHTCPACKRVLGRYNRV</sequence>
<feature type="compositionally biased region" description="Pro residues" evidence="8">
    <location>
        <begin position="1"/>
        <end position="10"/>
    </location>
</feature>
<dbReference type="GO" id="GO:0008270">
    <property type="term" value="F:zinc ion binding"/>
    <property type="evidence" value="ECO:0007669"/>
    <property type="project" value="TreeGrafter"/>
</dbReference>
<comment type="subcellular location">
    <subcellularLocation>
        <location evidence="2">Endosome membrane</location>
        <topology evidence="2">Peripheral membrane protein</topology>
    </subcellularLocation>
    <subcellularLocation>
        <location evidence="1">Late endosome membrane</location>
    </subcellularLocation>
    <subcellularLocation>
        <location evidence="3">Lysosome membrane</location>
        <topology evidence="3">Peripheral membrane protein</topology>
        <orientation evidence="3">Cytoplasmic side</orientation>
    </subcellularLocation>
</comment>
<dbReference type="AlphaFoldDB" id="A0A8S1F476"/>
<evidence type="ECO:0000256" key="1">
    <source>
        <dbReference type="ARBA" id="ARBA00004414"/>
    </source>
</evidence>
<evidence type="ECO:0000259" key="10">
    <source>
        <dbReference type="PROSITE" id="PS51837"/>
    </source>
</evidence>
<evidence type="ECO:0000313" key="12">
    <source>
        <dbReference type="Proteomes" id="UP000494206"/>
    </source>
</evidence>
<proteinExistence type="inferred from homology"/>
<dbReference type="InterPro" id="IPR037519">
    <property type="entry name" value="LITAF_fam"/>
</dbReference>
<feature type="domain" description="LITAF" evidence="10">
    <location>
        <begin position="25"/>
        <end position="114"/>
    </location>
</feature>
<dbReference type="Proteomes" id="UP000494206">
    <property type="component" value="Unassembled WGS sequence"/>
</dbReference>
<name>A0A8S1F476_9PELO</name>